<feature type="compositionally biased region" description="Basic and acidic residues" evidence="5">
    <location>
        <begin position="108"/>
        <end position="131"/>
    </location>
</feature>
<dbReference type="GO" id="GO:0034605">
    <property type="term" value="P:cellular response to heat"/>
    <property type="evidence" value="ECO:0007669"/>
    <property type="project" value="InterPro"/>
</dbReference>
<comment type="caution">
    <text evidence="7">The sequence shown here is derived from an EMBL/GenBank/DDBJ whole genome shotgun (WGS) entry which is preliminary data.</text>
</comment>
<dbReference type="SMART" id="SM00363">
    <property type="entry name" value="S4"/>
    <property type="match status" value="1"/>
</dbReference>
<evidence type="ECO:0000259" key="6">
    <source>
        <dbReference type="SMART" id="SM00363"/>
    </source>
</evidence>
<feature type="region of interest" description="Disordered" evidence="5">
    <location>
        <begin position="73"/>
        <end position="131"/>
    </location>
</feature>
<dbReference type="Proteomes" id="UP001108027">
    <property type="component" value="Unassembled WGS sequence"/>
</dbReference>
<dbReference type="Pfam" id="PF01479">
    <property type="entry name" value="S4"/>
    <property type="match status" value="1"/>
</dbReference>
<evidence type="ECO:0000256" key="3">
    <source>
        <dbReference type="ARBA" id="ARBA00023125"/>
    </source>
</evidence>
<comment type="similarity">
    <text evidence="1 4">Belongs to the HSP15 family.</text>
</comment>
<organism evidence="7 8">
    <name type="scientific">Alloalcanivorax marinus</name>
    <dbReference type="NCBI Taxonomy" id="1177169"/>
    <lineage>
        <taxon>Bacteria</taxon>
        <taxon>Pseudomonadati</taxon>
        <taxon>Pseudomonadota</taxon>
        <taxon>Gammaproteobacteria</taxon>
        <taxon>Oceanospirillales</taxon>
        <taxon>Alcanivoracaceae</taxon>
        <taxon>Alloalcanivorax</taxon>
    </lineage>
</organism>
<dbReference type="CDD" id="cd00165">
    <property type="entry name" value="S4"/>
    <property type="match status" value="1"/>
</dbReference>
<evidence type="ECO:0000256" key="2">
    <source>
        <dbReference type="ARBA" id="ARBA00022884"/>
    </source>
</evidence>
<dbReference type="GO" id="GO:0043023">
    <property type="term" value="F:ribosomal large subunit binding"/>
    <property type="evidence" value="ECO:0007669"/>
    <property type="project" value="InterPro"/>
</dbReference>
<proteinExistence type="inferred from homology"/>
<dbReference type="InterPro" id="IPR002942">
    <property type="entry name" value="S4_RNA-bd"/>
</dbReference>
<dbReference type="GO" id="GO:0003727">
    <property type="term" value="F:single-stranded RNA binding"/>
    <property type="evidence" value="ECO:0007669"/>
    <property type="project" value="InterPro"/>
</dbReference>
<evidence type="ECO:0000313" key="8">
    <source>
        <dbReference type="Proteomes" id="UP001108027"/>
    </source>
</evidence>
<reference evidence="7" key="1">
    <citation type="submission" date="2021-10" db="EMBL/GenBank/DDBJ databases">
        <title>The diversity and Nitrogen Metabolism of Culturable Nitrate-Utilizing Bacteria Within the Oxygen Minimum Zone of the Changjiang (Yangtze River)Estuary.</title>
        <authorList>
            <person name="Zhang D."/>
            <person name="Zheng J."/>
            <person name="Liu S."/>
            <person name="He W."/>
        </authorList>
    </citation>
    <scope>NUCLEOTIDE SEQUENCE</scope>
    <source>
        <strain evidence="7">FXH-223</strain>
    </source>
</reference>
<evidence type="ECO:0000313" key="7">
    <source>
        <dbReference type="EMBL" id="MCC4309914.1"/>
    </source>
</evidence>
<dbReference type="InterPro" id="IPR025708">
    <property type="entry name" value="HSP15"/>
</dbReference>
<protein>
    <recommendedName>
        <fullName evidence="4">Heat shock protein 15</fullName>
    </recommendedName>
</protein>
<keyword evidence="2 4" id="KW-0694">RNA-binding</keyword>
<evidence type="ECO:0000256" key="1">
    <source>
        <dbReference type="ARBA" id="ARBA00008396"/>
    </source>
</evidence>
<dbReference type="InterPro" id="IPR036986">
    <property type="entry name" value="S4_RNA-bd_sf"/>
</dbReference>
<sequence>MSEGTRIDSWLWAARFFKTRSLAKQAIEGGKVQVDGAKAKPSKTVQPGTVLDIRKGDQLWTVVVEGLSNKRGPASAAEQLYRETEDSLAARQQGAEQRRLARMAAPVPDHKPSKKERRDLARFRRDHEGDL</sequence>
<dbReference type="PROSITE" id="PS50889">
    <property type="entry name" value="S4"/>
    <property type="match status" value="1"/>
</dbReference>
<evidence type="ECO:0000256" key="4">
    <source>
        <dbReference type="PIRNR" id="PIRNR016821"/>
    </source>
</evidence>
<dbReference type="AlphaFoldDB" id="A0A9Q3YNJ4"/>
<name>A0A9Q3YNJ4_9GAMM</name>
<dbReference type="PIRSF" id="PIRSF016821">
    <property type="entry name" value="HSP15"/>
    <property type="match status" value="1"/>
</dbReference>
<dbReference type="Gene3D" id="3.10.290.10">
    <property type="entry name" value="RNA-binding S4 domain"/>
    <property type="match status" value="1"/>
</dbReference>
<dbReference type="EMBL" id="JAJGNA010000024">
    <property type="protein sequence ID" value="MCC4309914.1"/>
    <property type="molecule type" value="Genomic_DNA"/>
</dbReference>
<accession>A0A9Q3YNJ4</accession>
<keyword evidence="8" id="KW-1185">Reference proteome</keyword>
<keyword evidence="3 4" id="KW-0238">DNA-binding</keyword>
<dbReference type="SUPFAM" id="SSF55174">
    <property type="entry name" value="Alpha-L RNA-binding motif"/>
    <property type="match status" value="1"/>
</dbReference>
<dbReference type="GO" id="GO:0003677">
    <property type="term" value="F:DNA binding"/>
    <property type="evidence" value="ECO:0007669"/>
    <property type="project" value="UniProtKB-KW"/>
</dbReference>
<dbReference type="RefSeq" id="WP_228234615.1">
    <property type="nucleotide sequence ID" value="NZ_ARXL01000025.1"/>
</dbReference>
<feature type="domain" description="RNA-binding S4" evidence="6">
    <location>
        <begin position="5"/>
        <end position="72"/>
    </location>
</feature>
<evidence type="ECO:0000256" key="5">
    <source>
        <dbReference type="SAM" id="MobiDB-lite"/>
    </source>
</evidence>
<gene>
    <name evidence="7" type="ORF">LL252_15175</name>
</gene>